<evidence type="ECO:0000256" key="2">
    <source>
        <dbReference type="ARBA" id="ARBA00022552"/>
    </source>
</evidence>
<evidence type="ECO:0000313" key="8">
    <source>
        <dbReference type="Proteomes" id="UP000478740"/>
    </source>
</evidence>
<feature type="binding site" evidence="6">
    <location>
        <position position="62"/>
    </location>
    <ligand>
        <name>S-adenosyl-L-methionine</name>
        <dbReference type="ChEBI" id="CHEBI:59789"/>
    </ligand>
</feature>
<comment type="subcellular location">
    <subcellularLocation>
        <location evidence="6">Cytoplasm</location>
    </subcellularLocation>
</comment>
<name>A0A6L6J552_9RHOB</name>
<dbReference type="Proteomes" id="UP000478740">
    <property type="component" value="Unassembled WGS sequence"/>
</dbReference>
<dbReference type="EC" id="2.1.1.170" evidence="6"/>
<evidence type="ECO:0000256" key="3">
    <source>
        <dbReference type="ARBA" id="ARBA00022603"/>
    </source>
</evidence>
<dbReference type="Gene3D" id="3.40.50.150">
    <property type="entry name" value="Vaccinia Virus protein VP39"/>
    <property type="match status" value="1"/>
</dbReference>
<gene>
    <name evidence="6 7" type="primary">rsmG</name>
    <name evidence="7" type="ORF">GL284_19105</name>
</gene>
<keyword evidence="2 6" id="KW-0698">rRNA processing</keyword>
<keyword evidence="1 6" id="KW-0963">Cytoplasm</keyword>
<keyword evidence="5 6" id="KW-0949">S-adenosyl-L-methionine</keyword>
<organism evidence="7 8">
    <name type="scientific">Paracoccus shanxieyensis</name>
    <dbReference type="NCBI Taxonomy" id="2675752"/>
    <lineage>
        <taxon>Bacteria</taxon>
        <taxon>Pseudomonadati</taxon>
        <taxon>Pseudomonadota</taxon>
        <taxon>Alphaproteobacteria</taxon>
        <taxon>Rhodobacterales</taxon>
        <taxon>Paracoccaceae</taxon>
        <taxon>Paracoccus</taxon>
    </lineage>
</organism>
<dbReference type="PANTHER" id="PTHR31760:SF0">
    <property type="entry name" value="S-ADENOSYL-L-METHIONINE-DEPENDENT METHYLTRANSFERASES SUPERFAMILY PROTEIN"/>
    <property type="match status" value="1"/>
</dbReference>
<dbReference type="NCBIfam" id="TIGR00138">
    <property type="entry name" value="rsmG_gidB"/>
    <property type="match status" value="1"/>
</dbReference>
<dbReference type="CDD" id="cd02440">
    <property type="entry name" value="AdoMet_MTases"/>
    <property type="match status" value="1"/>
</dbReference>
<evidence type="ECO:0000256" key="1">
    <source>
        <dbReference type="ARBA" id="ARBA00022490"/>
    </source>
</evidence>
<dbReference type="EMBL" id="WMII01000029">
    <property type="protein sequence ID" value="MTH66370.1"/>
    <property type="molecule type" value="Genomic_DNA"/>
</dbReference>
<evidence type="ECO:0000313" key="7">
    <source>
        <dbReference type="EMBL" id="MTH66370.1"/>
    </source>
</evidence>
<keyword evidence="4 6" id="KW-0808">Transferase</keyword>
<keyword evidence="8" id="KW-1185">Reference proteome</keyword>
<dbReference type="HAMAP" id="MF_00074">
    <property type="entry name" value="16SrRNA_methyltr_G"/>
    <property type="match status" value="1"/>
</dbReference>
<dbReference type="PANTHER" id="PTHR31760">
    <property type="entry name" value="S-ADENOSYL-L-METHIONINE-DEPENDENT METHYLTRANSFERASES SUPERFAMILY PROTEIN"/>
    <property type="match status" value="1"/>
</dbReference>
<dbReference type="Pfam" id="PF02527">
    <property type="entry name" value="GidB"/>
    <property type="match status" value="1"/>
</dbReference>
<accession>A0A6L6J552</accession>
<feature type="binding site" evidence="6">
    <location>
        <position position="127"/>
    </location>
    <ligand>
        <name>S-adenosyl-L-methionine</name>
        <dbReference type="ChEBI" id="CHEBI:59789"/>
    </ligand>
</feature>
<proteinExistence type="inferred from homology"/>
<comment type="caution">
    <text evidence="6">Lacks conserved residue(s) required for the propagation of feature annotation.</text>
</comment>
<protein>
    <recommendedName>
        <fullName evidence="6">Ribosomal RNA small subunit methyltransferase G</fullName>
        <ecNumber evidence="6">2.1.1.170</ecNumber>
    </recommendedName>
    <alternativeName>
        <fullName evidence="6">16S rRNA 7-methylguanosine methyltransferase</fullName>
        <shortName evidence="6">16S rRNA m7G methyltransferase</shortName>
    </alternativeName>
</protein>
<dbReference type="InterPro" id="IPR003682">
    <property type="entry name" value="rRNA_ssu_MeTfrase_G"/>
</dbReference>
<evidence type="ECO:0000256" key="6">
    <source>
        <dbReference type="HAMAP-Rule" id="MF_00074"/>
    </source>
</evidence>
<comment type="similarity">
    <text evidence="6">Belongs to the methyltransferase superfamily. RNA methyltransferase RsmG family.</text>
</comment>
<feature type="binding site" evidence="6">
    <location>
        <position position="67"/>
    </location>
    <ligand>
        <name>S-adenosyl-L-methionine</name>
        <dbReference type="ChEBI" id="CHEBI:59789"/>
    </ligand>
</feature>
<sequence>MTTVSRETMQLEAYATLLRKWNPTINLVAPATLPNLEARHIADSLQLARTAEDAVGDWLDIGSGGGLPGIVIAVSRPDLSVSLLESDKRKCSFLRSAVRELGLENVKIINERIEQAGPQSASNVSARALAPLPLLLSYVSRHLAPDGTAWLMKGRNWRSEVDDARKDWSFDLCTHKSQTDEEAVILQITGIRHA</sequence>
<comment type="catalytic activity">
    <reaction evidence="6">
        <text>guanosine(527) in 16S rRNA + S-adenosyl-L-methionine = N(7)-methylguanosine(527) in 16S rRNA + S-adenosyl-L-homocysteine</text>
        <dbReference type="Rhea" id="RHEA:42732"/>
        <dbReference type="Rhea" id="RHEA-COMP:10209"/>
        <dbReference type="Rhea" id="RHEA-COMP:10210"/>
        <dbReference type="ChEBI" id="CHEBI:57856"/>
        <dbReference type="ChEBI" id="CHEBI:59789"/>
        <dbReference type="ChEBI" id="CHEBI:74269"/>
        <dbReference type="ChEBI" id="CHEBI:74480"/>
        <dbReference type="EC" id="2.1.1.170"/>
    </reaction>
</comment>
<comment type="caution">
    <text evidence="7">The sequence shown here is derived from an EMBL/GenBank/DDBJ whole genome shotgun (WGS) entry which is preliminary data.</text>
</comment>
<dbReference type="SUPFAM" id="SSF53335">
    <property type="entry name" value="S-adenosyl-L-methionine-dependent methyltransferases"/>
    <property type="match status" value="1"/>
</dbReference>
<feature type="binding site" evidence="6">
    <location>
        <begin position="113"/>
        <end position="114"/>
    </location>
    <ligand>
        <name>S-adenosyl-L-methionine</name>
        <dbReference type="ChEBI" id="CHEBI:59789"/>
    </ligand>
</feature>
<dbReference type="GO" id="GO:0005829">
    <property type="term" value="C:cytosol"/>
    <property type="evidence" value="ECO:0007669"/>
    <property type="project" value="TreeGrafter"/>
</dbReference>
<reference evidence="7 8" key="1">
    <citation type="submission" date="2019-11" db="EMBL/GenBank/DDBJ databases">
        <authorList>
            <person name="Dong K."/>
        </authorList>
    </citation>
    <scope>NUCLEOTIDE SEQUENCE [LARGE SCALE GENOMIC DNA]</scope>
    <source>
        <strain evidence="7 8">DK608</strain>
    </source>
</reference>
<evidence type="ECO:0000256" key="5">
    <source>
        <dbReference type="ARBA" id="ARBA00022691"/>
    </source>
</evidence>
<dbReference type="PIRSF" id="PIRSF003078">
    <property type="entry name" value="GidB"/>
    <property type="match status" value="1"/>
</dbReference>
<comment type="function">
    <text evidence="6">Specifically methylates the N7 position of guanine in position 527 of 16S rRNA.</text>
</comment>
<keyword evidence="3 6" id="KW-0489">Methyltransferase</keyword>
<dbReference type="InterPro" id="IPR029063">
    <property type="entry name" value="SAM-dependent_MTases_sf"/>
</dbReference>
<dbReference type="AlphaFoldDB" id="A0A6L6J552"/>
<evidence type="ECO:0000256" key="4">
    <source>
        <dbReference type="ARBA" id="ARBA00022679"/>
    </source>
</evidence>
<dbReference type="RefSeq" id="WP_155046084.1">
    <property type="nucleotide sequence ID" value="NZ_WMIH01000029.1"/>
</dbReference>
<dbReference type="GO" id="GO:0070043">
    <property type="term" value="F:rRNA (guanine-N7-)-methyltransferase activity"/>
    <property type="evidence" value="ECO:0007669"/>
    <property type="project" value="UniProtKB-UniRule"/>
</dbReference>